<accession>A0A914WR76</accession>
<name>A0A914WR76_9BILA</name>
<feature type="compositionally biased region" description="Basic and acidic residues" evidence="1">
    <location>
        <begin position="50"/>
        <end position="59"/>
    </location>
</feature>
<keyword evidence="3" id="KW-1185">Reference proteome</keyword>
<protein>
    <submittedName>
        <fullName evidence="4">C2H2-type domain-containing protein</fullName>
    </submittedName>
</protein>
<dbReference type="Proteomes" id="UP000887566">
    <property type="component" value="Unplaced"/>
</dbReference>
<dbReference type="PROSITE" id="PS00028">
    <property type="entry name" value="ZINC_FINGER_C2H2_1"/>
    <property type="match status" value="1"/>
</dbReference>
<evidence type="ECO:0000256" key="1">
    <source>
        <dbReference type="SAM" id="MobiDB-lite"/>
    </source>
</evidence>
<evidence type="ECO:0000313" key="4">
    <source>
        <dbReference type="WBParaSite" id="PSAMB.scaffold50size93760.g1098.t1"/>
    </source>
</evidence>
<dbReference type="InterPro" id="IPR013087">
    <property type="entry name" value="Znf_C2H2_type"/>
</dbReference>
<evidence type="ECO:0000259" key="2">
    <source>
        <dbReference type="PROSITE" id="PS00028"/>
    </source>
</evidence>
<reference evidence="4" key="1">
    <citation type="submission" date="2022-11" db="UniProtKB">
        <authorList>
            <consortium name="WormBaseParasite"/>
        </authorList>
    </citation>
    <scope>IDENTIFICATION</scope>
</reference>
<feature type="region of interest" description="Disordered" evidence="1">
    <location>
        <begin position="11"/>
        <end position="65"/>
    </location>
</feature>
<evidence type="ECO:0000313" key="3">
    <source>
        <dbReference type="Proteomes" id="UP000887566"/>
    </source>
</evidence>
<feature type="domain" description="C2H2-type" evidence="2">
    <location>
        <begin position="123"/>
        <end position="146"/>
    </location>
</feature>
<proteinExistence type="predicted"/>
<dbReference type="AlphaFoldDB" id="A0A914WR76"/>
<organism evidence="3 4">
    <name type="scientific">Plectus sambesii</name>
    <dbReference type="NCBI Taxonomy" id="2011161"/>
    <lineage>
        <taxon>Eukaryota</taxon>
        <taxon>Metazoa</taxon>
        <taxon>Ecdysozoa</taxon>
        <taxon>Nematoda</taxon>
        <taxon>Chromadorea</taxon>
        <taxon>Plectida</taxon>
        <taxon>Plectina</taxon>
        <taxon>Plectoidea</taxon>
        <taxon>Plectidae</taxon>
        <taxon>Plectus</taxon>
    </lineage>
</organism>
<dbReference type="WBParaSite" id="PSAMB.scaffold50size93760.g1098.t1">
    <property type="protein sequence ID" value="PSAMB.scaffold50size93760.g1098.t1"/>
    <property type="gene ID" value="PSAMB.scaffold50size93760.g1098"/>
</dbReference>
<feature type="compositionally biased region" description="Low complexity" evidence="1">
    <location>
        <begin position="30"/>
        <end position="41"/>
    </location>
</feature>
<sequence length="316" mass="35348">MDVRFQRSLVAARQAPPNQRKRTVVDEIMSSRPASGSSTPSILRSRKRPLPPDRAKETVPTKQAARKATVGDDYIKKLADEVALADNKHMLYARRVNLEEQSEHSVRERLMSRGDCDLVRMACLVPQCGRQFESVRVLAWHMSYAHMDCDSEESMHASCLVCAAQMRSVKGKNSHLATAHRDLALLHNAQCLEQREPVIAPGAPAAERLARQQRVERLIDGQGIRSEYSHLLLLDEIGFEEDEIVEDVSVPHDCVDMDSASGGARRFPHNSQQRRHGIFPRQTVVVAADRVPDNLRPGSVVCEEIVSDPLIVVDDI</sequence>